<proteinExistence type="predicted"/>
<sequence>MTEAEQVTDVIEWAAKNADGHPFEVFLRWEDHHFTRDGRPEPYSRYALIYGRPAEKATTIEIVYSEWN</sequence>
<accession>A0A0U3FR41</accession>
<name>A0A0U3FR41_9MICC</name>
<dbReference type="STRING" id="121292.AU252_09285"/>
<dbReference type="KEGG" id="psul:AU252_09285"/>
<evidence type="ECO:0000313" key="2">
    <source>
        <dbReference type="Proteomes" id="UP000065151"/>
    </source>
</evidence>
<gene>
    <name evidence="1" type="ORF">AU252_09285</name>
</gene>
<dbReference type="RefSeq" id="WP_058930463.1">
    <property type="nucleotide sequence ID" value="NZ_CP013747.1"/>
</dbReference>
<dbReference type="Proteomes" id="UP000065151">
    <property type="component" value="Chromosome"/>
</dbReference>
<organism evidence="1">
    <name type="scientific">Pseudarthrobacter sulfonivorans</name>
    <dbReference type="NCBI Taxonomy" id="121292"/>
    <lineage>
        <taxon>Bacteria</taxon>
        <taxon>Bacillati</taxon>
        <taxon>Actinomycetota</taxon>
        <taxon>Actinomycetes</taxon>
        <taxon>Micrococcales</taxon>
        <taxon>Micrococcaceae</taxon>
        <taxon>Pseudarthrobacter</taxon>
    </lineage>
</organism>
<evidence type="ECO:0000313" key="1">
    <source>
        <dbReference type="EMBL" id="ALV41319.1"/>
    </source>
</evidence>
<dbReference type="EMBL" id="CP013747">
    <property type="protein sequence ID" value="ALV41319.1"/>
    <property type="molecule type" value="Genomic_DNA"/>
</dbReference>
<dbReference type="AlphaFoldDB" id="A0A0U3FR41"/>
<reference evidence="1 2" key="1">
    <citation type="submission" date="2015-12" db="EMBL/GenBank/DDBJ databases">
        <authorList>
            <person name="Shamseldin A."/>
            <person name="Moawad H."/>
            <person name="Abd El-Rahim W.M."/>
            <person name="Sadowsky M.J."/>
        </authorList>
    </citation>
    <scope>NUCLEOTIDE SEQUENCE [LARGE SCALE GENOMIC DNA]</scope>
    <source>
        <strain evidence="1 2">Ar51</strain>
    </source>
</reference>
<protein>
    <submittedName>
        <fullName evidence="1">Uncharacterized protein</fullName>
    </submittedName>
</protein>